<evidence type="ECO:0000313" key="1">
    <source>
        <dbReference type="EMBL" id="KAH3701834.1"/>
    </source>
</evidence>
<proteinExistence type="predicted"/>
<dbReference type="AlphaFoldDB" id="A0A9D3YJE2"/>
<accession>A0A9D3YJE2</accession>
<name>A0A9D3YJE2_DREPO</name>
<comment type="caution">
    <text evidence="1">The sequence shown here is derived from an EMBL/GenBank/DDBJ whole genome shotgun (WGS) entry which is preliminary data.</text>
</comment>
<gene>
    <name evidence="1" type="ORF">DPMN_076830</name>
</gene>
<dbReference type="Proteomes" id="UP000828390">
    <property type="component" value="Unassembled WGS sequence"/>
</dbReference>
<reference evidence="1" key="2">
    <citation type="submission" date="2020-11" db="EMBL/GenBank/DDBJ databases">
        <authorList>
            <person name="McCartney M.A."/>
            <person name="Auch B."/>
            <person name="Kono T."/>
            <person name="Mallez S."/>
            <person name="Becker A."/>
            <person name="Gohl D.M."/>
            <person name="Silverstein K.A.T."/>
            <person name="Koren S."/>
            <person name="Bechman K.B."/>
            <person name="Herman A."/>
            <person name="Abrahante J.E."/>
            <person name="Garbe J."/>
        </authorList>
    </citation>
    <scope>NUCLEOTIDE SEQUENCE</scope>
    <source>
        <strain evidence="1">Duluth1</strain>
        <tissue evidence="1">Whole animal</tissue>
    </source>
</reference>
<dbReference type="EMBL" id="JAIWYP010000015">
    <property type="protein sequence ID" value="KAH3701834.1"/>
    <property type="molecule type" value="Genomic_DNA"/>
</dbReference>
<evidence type="ECO:0000313" key="2">
    <source>
        <dbReference type="Proteomes" id="UP000828390"/>
    </source>
</evidence>
<protein>
    <submittedName>
        <fullName evidence="1">Uncharacterized protein</fullName>
    </submittedName>
</protein>
<reference evidence="1" key="1">
    <citation type="journal article" date="2019" name="bioRxiv">
        <title>The Genome of the Zebra Mussel, Dreissena polymorpha: A Resource for Invasive Species Research.</title>
        <authorList>
            <person name="McCartney M.A."/>
            <person name="Auch B."/>
            <person name="Kono T."/>
            <person name="Mallez S."/>
            <person name="Zhang Y."/>
            <person name="Obille A."/>
            <person name="Becker A."/>
            <person name="Abrahante J.E."/>
            <person name="Garbe J."/>
            <person name="Badalamenti J.P."/>
            <person name="Herman A."/>
            <person name="Mangelson H."/>
            <person name="Liachko I."/>
            <person name="Sullivan S."/>
            <person name="Sone E.D."/>
            <person name="Koren S."/>
            <person name="Silverstein K.A.T."/>
            <person name="Beckman K.B."/>
            <person name="Gohl D.M."/>
        </authorList>
    </citation>
    <scope>NUCLEOTIDE SEQUENCE</scope>
    <source>
        <strain evidence="1">Duluth1</strain>
        <tissue evidence="1">Whole animal</tissue>
    </source>
</reference>
<keyword evidence="2" id="KW-1185">Reference proteome</keyword>
<sequence length="55" mass="6214">MLSLSGPVSYFLKLLLWKGLPISHRRKNPQRLWQDEVRQSPIPSGVIAEMLKAAG</sequence>
<organism evidence="1 2">
    <name type="scientific">Dreissena polymorpha</name>
    <name type="common">Zebra mussel</name>
    <name type="synonym">Mytilus polymorpha</name>
    <dbReference type="NCBI Taxonomy" id="45954"/>
    <lineage>
        <taxon>Eukaryota</taxon>
        <taxon>Metazoa</taxon>
        <taxon>Spiralia</taxon>
        <taxon>Lophotrochozoa</taxon>
        <taxon>Mollusca</taxon>
        <taxon>Bivalvia</taxon>
        <taxon>Autobranchia</taxon>
        <taxon>Heteroconchia</taxon>
        <taxon>Euheterodonta</taxon>
        <taxon>Imparidentia</taxon>
        <taxon>Neoheterodontei</taxon>
        <taxon>Myida</taxon>
        <taxon>Dreissenoidea</taxon>
        <taxon>Dreissenidae</taxon>
        <taxon>Dreissena</taxon>
    </lineage>
</organism>